<comment type="caution">
    <text evidence="2">The sequence shown here is derived from an EMBL/GenBank/DDBJ whole genome shotgun (WGS) entry which is preliminary data.</text>
</comment>
<dbReference type="Proteomes" id="UP000094065">
    <property type="component" value="Unassembled WGS sequence"/>
</dbReference>
<protein>
    <submittedName>
        <fullName evidence="2">Uncharacterized protein</fullName>
    </submittedName>
</protein>
<proteinExistence type="predicted"/>
<sequence length="384" mass="44623">MIIPTDFGIRLARLSSPIAKRAPPPHVGGDPKATAPTTTTSPYHKTLWEVRHIILDKYLFKDDPYTYMLLSKQHLLRVVLDRWREEVVLDKRILQTLANPTKKLLRACVVRTMRIVVTDVEQLDELASLPTRLAIALEQQRKWHLRLYSTMKSTLSREKRTTKRKKIRFFPDARVLEMKLEGFMDDPSHTKRVYFGRRPKRLWDVSAAVGKQLRHLVISYEEGCLNGATYMIPEEALAEVMGGKLRSLVWIKRPDFGSPTEMNPPRINKPIPLLKLQYQKSSQLRIVRLVFDFPPNDPRGDSARSMRSLIRSIELGIGAWVFDNWNKQTYVAEVQTANVAQGRAVLVNRNPVIPELERLRRIRFKELEDEWVSRGVQPLMRYNL</sequence>
<keyword evidence="3" id="KW-1185">Reference proteome</keyword>
<reference evidence="2 3" key="1">
    <citation type="submission" date="2016-06" db="EMBL/GenBank/DDBJ databases">
        <title>Evolution of pathogenesis and genome organization in the Tremellales.</title>
        <authorList>
            <person name="Cuomo C."/>
            <person name="Litvintseva A."/>
            <person name="Heitman J."/>
            <person name="Chen Y."/>
            <person name="Sun S."/>
            <person name="Springer D."/>
            <person name="Dromer F."/>
            <person name="Young S."/>
            <person name="Zeng Q."/>
            <person name="Chapman S."/>
            <person name="Gujja S."/>
            <person name="Saif S."/>
            <person name="Birren B."/>
        </authorList>
    </citation>
    <scope>NUCLEOTIDE SEQUENCE [LARGE SCALE GENOMIC DNA]</scope>
    <source>
        <strain evidence="2 3">CBS 6039</strain>
    </source>
</reference>
<gene>
    <name evidence="2" type="ORF">L202_07054</name>
</gene>
<organism evidence="2 3">
    <name type="scientific">Cryptococcus amylolentus CBS 6039</name>
    <dbReference type="NCBI Taxonomy" id="1295533"/>
    <lineage>
        <taxon>Eukaryota</taxon>
        <taxon>Fungi</taxon>
        <taxon>Dikarya</taxon>
        <taxon>Basidiomycota</taxon>
        <taxon>Agaricomycotina</taxon>
        <taxon>Tremellomycetes</taxon>
        <taxon>Tremellales</taxon>
        <taxon>Cryptococcaceae</taxon>
        <taxon>Cryptococcus</taxon>
    </lineage>
</organism>
<evidence type="ECO:0000256" key="1">
    <source>
        <dbReference type="SAM" id="MobiDB-lite"/>
    </source>
</evidence>
<dbReference type="RefSeq" id="XP_018990507.1">
    <property type="nucleotide sequence ID" value="XM_019141700.1"/>
</dbReference>
<dbReference type="EMBL" id="AWGJ01000011">
    <property type="protein sequence ID" value="ODN74726.1"/>
    <property type="molecule type" value="Genomic_DNA"/>
</dbReference>
<evidence type="ECO:0000313" key="3">
    <source>
        <dbReference type="Proteomes" id="UP000094065"/>
    </source>
</evidence>
<name>A0A1E3HG38_9TREE</name>
<feature type="region of interest" description="Disordered" evidence="1">
    <location>
        <begin position="19"/>
        <end position="39"/>
    </location>
</feature>
<dbReference type="GeneID" id="30158363"/>
<dbReference type="OrthoDB" id="10327638at2759"/>
<accession>A0A1E3HG38</accession>
<dbReference type="AlphaFoldDB" id="A0A1E3HG38"/>
<evidence type="ECO:0000313" key="2">
    <source>
        <dbReference type="EMBL" id="ODN74726.1"/>
    </source>
</evidence>